<dbReference type="GO" id="GO:0016887">
    <property type="term" value="F:ATP hydrolysis activity"/>
    <property type="evidence" value="ECO:0007669"/>
    <property type="project" value="InterPro"/>
</dbReference>
<sequence length="244" mass="27035">MALLSLRHIWKRNRKKEAILKGITADIQEGSFIALIGPSGAGKSTLLMLFNRMQDPDEGEIVYKGKPLPEWDILALRREVGMVFQKATMLEGTVADNIRMGFTLKGEKVDGARITACLEDVGLDGNMAERDAQTLSGGEMQRVALSRALAVNPRLLLLDEVTSALDPHSVQAVESTLLRLHRQEGKTIVMITHHIEQARRLSSEVWHLSGGELIETGKNPEIFLHPNDQRTKDFLAHGKEGAMI</sequence>
<dbReference type="InterPro" id="IPR005670">
    <property type="entry name" value="PstB-like"/>
</dbReference>
<evidence type="ECO:0000256" key="2">
    <source>
        <dbReference type="ARBA" id="ARBA00022741"/>
    </source>
</evidence>
<dbReference type="GO" id="GO:0016020">
    <property type="term" value="C:membrane"/>
    <property type="evidence" value="ECO:0007669"/>
    <property type="project" value="InterPro"/>
</dbReference>
<organism evidence="5 6">
    <name type="scientific">Candidatus Carbonibacillus altaicus</name>
    <dbReference type="NCBI Taxonomy" id="2163959"/>
    <lineage>
        <taxon>Bacteria</taxon>
        <taxon>Bacillati</taxon>
        <taxon>Bacillota</taxon>
        <taxon>Bacilli</taxon>
        <taxon>Bacillales</taxon>
        <taxon>Candidatus Carbonibacillus</taxon>
    </lineage>
</organism>
<dbReference type="PROSITE" id="PS50893">
    <property type="entry name" value="ABC_TRANSPORTER_2"/>
    <property type="match status" value="1"/>
</dbReference>
<dbReference type="EMBL" id="PEBX01000105">
    <property type="protein sequence ID" value="PTQ55509.1"/>
    <property type="molecule type" value="Genomic_DNA"/>
</dbReference>
<dbReference type="GO" id="GO:0005315">
    <property type="term" value="F:phosphate transmembrane transporter activity"/>
    <property type="evidence" value="ECO:0007669"/>
    <property type="project" value="InterPro"/>
</dbReference>
<dbReference type="PANTHER" id="PTHR43423:SF1">
    <property type="entry name" value="ABC TRANSPORTER I FAMILY MEMBER 17"/>
    <property type="match status" value="1"/>
</dbReference>
<keyword evidence="2" id="KW-0547">Nucleotide-binding</keyword>
<evidence type="ECO:0000259" key="4">
    <source>
        <dbReference type="PROSITE" id="PS50893"/>
    </source>
</evidence>
<dbReference type="PANTHER" id="PTHR43423">
    <property type="entry name" value="ABC TRANSPORTER I FAMILY MEMBER 17"/>
    <property type="match status" value="1"/>
</dbReference>
<feature type="domain" description="ABC transporter" evidence="4">
    <location>
        <begin position="4"/>
        <end position="235"/>
    </location>
</feature>
<dbReference type="Pfam" id="PF00005">
    <property type="entry name" value="ABC_tran"/>
    <property type="match status" value="1"/>
</dbReference>
<name>A0A2R6XYK6_9BACL</name>
<dbReference type="AlphaFoldDB" id="A0A2R6XYK6"/>
<dbReference type="PROSITE" id="PS00211">
    <property type="entry name" value="ABC_TRANSPORTER_1"/>
    <property type="match status" value="1"/>
</dbReference>
<evidence type="ECO:0000313" key="6">
    <source>
        <dbReference type="Proteomes" id="UP000244338"/>
    </source>
</evidence>
<dbReference type="Gene3D" id="3.40.50.300">
    <property type="entry name" value="P-loop containing nucleotide triphosphate hydrolases"/>
    <property type="match status" value="1"/>
</dbReference>
<keyword evidence="1" id="KW-0813">Transport</keyword>
<gene>
    <name evidence="5" type="ORF">BSOLF_1931</name>
</gene>
<proteinExistence type="predicted"/>
<dbReference type="InterPro" id="IPR003439">
    <property type="entry name" value="ABC_transporter-like_ATP-bd"/>
</dbReference>
<comment type="caution">
    <text evidence="5">The sequence shown here is derived from an EMBL/GenBank/DDBJ whole genome shotgun (WGS) entry which is preliminary data.</text>
</comment>
<keyword evidence="3 5" id="KW-0067">ATP-binding</keyword>
<dbReference type="SMART" id="SM00382">
    <property type="entry name" value="AAA"/>
    <property type="match status" value="1"/>
</dbReference>
<dbReference type="GO" id="GO:0035435">
    <property type="term" value="P:phosphate ion transmembrane transport"/>
    <property type="evidence" value="ECO:0007669"/>
    <property type="project" value="InterPro"/>
</dbReference>
<dbReference type="InterPro" id="IPR017871">
    <property type="entry name" value="ABC_transporter-like_CS"/>
</dbReference>
<dbReference type="SUPFAM" id="SSF52540">
    <property type="entry name" value="P-loop containing nucleoside triphosphate hydrolases"/>
    <property type="match status" value="1"/>
</dbReference>
<dbReference type="Proteomes" id="UP000244338">
    <property type="component" value="Unassembled WGS sequence"/>
</dbReference>
<dbReference type="CDD" id="cd03260">
    <property type="entry name" value="ABC_PstB_phosphate_transporter"/>
    <property type="match status" value="1"/>
</dbReference>
<evidence type="ECO:0000256" key="1">
    <source>
        <dbReference type="ARBA" id="ARBA00022448"/>
    </source>
</evidence>
<evidence type="ECO:0000256" key="3">
    <source>
        <dbReference type="ARBA" id="ARBA00022840"/>
    </source>
</evidence>
<dbReference type="InterPro" id="IPR003593">
    <property type="entry name" value="AAA+_ATPase"/>
</dbReference>
<accession>A0A2R6XYK6</accession>
<protein>
    <submittedName>
        <fullName evidence="5">Glutamine transport ATP-binding protein GlnQ</fullName>
    </submittedName>
</protein>
<dbReference type="InterPro" id="IPR027417">
    <property type="entry name" value="P-loop_NTPase"/>
</dbReference>
<evidence type="ECO:0000313" key="5">
    <source>
        <dbReference type="EMBL" id="PTQ55509.1"/>
    </source>
</evidence>
<dbReference type="GO" id="GO:0005524">
    <property type="term" value="F:ATP binding"/>
    <property type="evidence" value="ECO:0007669"/>
    <property type="project" value="UniProtKB-KW"/>
</dbReference>
<reference evidence="6" key="1">
    <citation type="journal article" date="2018" name="Sci. Rep.">
        <title>Lignite coal burning seam in the remote Altai Mountains harbors a hydrogen-driven thermophilic microbial community.</title>
        <authorList>
            <person name="Kadnikov V.V."/>
            <person name="Mardanov A.V."/>
            <person name="Ivasenko D.A."/>
            <person name="Antsiferov D.V."/>
            <person name="Beletsky A.V."/>
            <person name="Karnachuk O.V."/>
            <person name="Ravin N.V."/>
        </authorList>
    </citation>
    <scope>NUCLEOTIDE SEQUENCE [LARGE SCALE GENOMIC DNA]</scope>
</reference>